<dbReference type="AlphaFoldDB" id="A0A2I1N8Y7"/>
<reference evidence="2 3" key="1">
    <citation type="submission" date="2017-12" db="EMBL/GenBank/DDBJ databases">
        <title>Phylogenetic diversity of female urinary microbiome.</title>
        <authorList>
            <person name="Thomas-White K."/>
            <person name="Wolfe A.J."/>
        </authorList>
    </citation>
    <scope>NUCLEOTIDE SEQUENCE [LARGE SCALE GENOMIC DNA]</scope>
    <source>
        <strain evidence="2 3">UMB0112</strain>
    </source>
</reference>
<protein>
    <recommendedName>
        <fullName evidence="4">Transformation system protein</fullName>
    </recommendedName>
</protein>
<accession>A0A2I1N8Y7</accession>
<keyword evidence="1" id="KW-0812">Transmembrane</keyword>
<evidence type="ECO:0000313" key="3">
    <source>
        <dbReference type="Proteomes" id="UP000234639"/>
    </source>
</evidence>
<gene>
    <name evidence="2" type="ORF">CYJ41_06945</name>
</gene>
<evidence type="ECO:0008006" key="4">
    <source>
        <dbReference type="Google" id="ProtNLM"/>
    </source>
</evidence>
<feature type="transmembrane region" description="Helical" evidence="1">
    <location>
        <begin position="6"/>
        <end position="25"/>
    </location>
</feature>
<dbReference type="RefSeq" id="WP_101637532.1">
    <property type="nucleotide sequence ID" value="NZ_JANQCS010000002.1"/>
</dbReference>
<evidence type="ECO:0000256" key="1">
    <source>
        <dbReference type="SAM" id="Phobius"/>
    </source>
</evidence>
<sequence length="146" mass="16403">MKKGFSIGQMVFLIVAAIVIFKVVIPKFMNKTGGGIAIYQAASELKTGIDDIRSYYFRNGKFTNIGIMTISAGFEDKDILFDFDKPVRYGVNEKGVMNYCVEVVAKQENGGEYIYVNDTSNNSDACKEFRQHSIVQDLRKVNLAFN</sequence>
<proteinExistence type="predicted"/>
<keyword evidence="1" id="KW-0472">Membrane</keyword>
<organism evidence="2 3">
    <name type="scientific">Campylobacter ureolyticus</name>
    <dbReference type="NCBI Taxonomy" id="827"/>
    <lineage>
        <taxon>Bacteria</taxon>
        <taxon>Pseudomonadati</taxon>
        <taxon>Campylobacterota</taxon>
        <taxon>Epsilonproteobacteria</taxon>
        <taxon>Campylobacterales</taxon>
        <taxon>Campylobacteraceae</taxon>
        <taxon>Campylobacter</taxon>
    </lineage>
</organism>
<keyword evidence="1" id="KW-1133">Transmembrane helix</keyword>
<dbReference type="EMBL" id="PKHU01000006">
    <property type="protein sequence ID" value="PKZ28836.1"/>
    <property type="molecule type" value="Genomic_DNA"/>
</dbReference>
<comment type="caution">
    <text evidence="2">The sequence shown here is derived from an EMBL/GenBank/DDBJ whole genome shotgun (WGS) entry which is preliminary data.</text>
</comment>
<evidence type="ECO:0000313" key="2">
    <source>
        <dbReference type="EMBL" id="PKZ28836.1"/>
    </source>
</evidence>
<name>A0A2I1N8Y7_9BACT</name>
<dbReference type="Proteomes" id="UP000234639">
    <property type="component" value="Unassembled WGS sequence"/>
</dbReference>